<dbReference type="Pfam" id="PF00082">
    <property type="entry name" value="Peptidase_S8"/>
    <property type="match status" value="1"/>
</dbReference>
<evidence type="ECO:0000256" key="7">
    <source>
        <dbReference type="SAM" id="MobiDB-lite"/>
    </source>
</evidence>
<name>A0A9W6SGU6_9ACTN</name>
<dbReference type="InterPro" id="IPR051048">
    <property type="entry name" value="Peptidase_S8/S53_subtilisin"/>
</dbReference>
<feature type="domain" description="Peptidase S8/S53" evidence="9">
    <location>
        <begin position="172"/>
        <end position="452"/>
    </location>
</feature>
<feature type="active site" description="Charge relay system" evidence="5 6">
    <location>
        <position position="396"/>
    </location>
</feature>
<evidence type="ECO:0000256" key="2">
    <source>
        <dbReference type="ARBA" id="ARBA00022670"/>
    </source>
</evidence>
<dbReference type="Proteomes" id="UP001165079">
    <property type="component" value="Unassembled WGS sequence"/>
</dbReference>
<evidence type="ECO:0000256" key="6">
    <source>
        <dbReference type="PROSITE-ProRule" id="PRU01240"/>
    </source>
</evidence>
<organism evidence="10 11">
    <name type="scientific">Actinorhabdospora filicis</name>
    <dbReference type="NCBI Taxonomy" id="1785913"/>
    <lineage>
        <taxon>Bacteria</taxon>
        <taxon>Bacillati</taxon>
        <taxon>Actinomycetota</taxon>
        <taxon>Actinomycetes</taxon>
        <taxon>Micromonosporales</taxon>
        <taxon>Micromonosporaceae</taxon>
        <taxon>Actinorhabdospora</taxon>
    </lineage>
</organism>
<accession>A0A9W6SGU6</accession>
<dbReference type="InterPro" id="IPR000209">
    <property type="entry name" value="Peptidase_S8/S53_dom"/>
</dbReference>
<evidence type="ECO:0000256" key="4">
    <source>
        <dbReference type="ARBA" id="ARBA00022825"/>
    </source>
</evidence>
<evidence type="ECO:0000256" key="5">
    <source>
        <dbReference type="PIRSR" id="PIRSR615500-1"/>
    </source>
</evidence>
<evidence type="ECO:0000313" key="10">
    <source>
        <dbReference type="EMBL" id="GLZ75750.1"/>
    </source>
</evidence>
<comment type="similarity">
    <text evidence="1 6">Belongs to the peptidase S8 family.</text>
</comment>
<dbReference type="PROSITE" id="PS51892">
    <property type="entry name" value="SUBTILASE"/>
    <property type="match status" value="1"/>
</dbReference>
<dbReference type="AlphaFoldDB" id="A0A9W6SGU6"/>
<dbReference type="Gene3D" id="2.60.40.1120">
    <property type="entry name" value="Carboxypeptidase-like, regulatory domain"/>
    <property type="match status" value="2"/>
</dbReference>
<dbReference type="RefSeq" id="WP_285660979.1">
    <property type="nucleotide sequence ID" value="NZ_BSTX01000001.1"/>
</dbReference>
<feature type="signal peptide" evidence="8">
    <location>
        <begin position="1"/>
        <end position="27"/>
    </location>
</feature>
<keyword evidence="11" id="KW-1185">Reference proteome</keyword>
<feature type="region of interest" description="Disordered" evidence="7">
    <location>
        <begin position="136"/>
        <end position="155"/>
    </location>
</feature>
<comment type="caution">
    <text evidence="10">The sequence shown here is derived from an EMBL/GenBank/DDBJ whole genome shotgun (WGS) entry which is preliminary data.</text>
</comment>
<evidence type="ECO:0000256" key="8">
    <source>
        <dbReference type="SAM" id="SignalP"/>
    </source>
</evidence>
<gene>
    <name evidence="10" type="ORF">Afil01_05570</name>
</gene>
<dbReference type="SUPFAM" id="SSF49452">
    <property type="entry name" value="Starch-binding domain-like"/>
    <property type="match status" value="2"/>
</dbReference>
<keyword evidence="8" id="KW-0732">Signal</keyword>
<dbReference type="GO" id="GO:0030246">
    <property type="term" value="F:carbohydrate binding"/>
    <property type="evidence" value="ECO:0007669"/>
    <property type="project" value="InterPro"/>
</dbReference>
<evidence type="ECO:0000259" key="9">
    <source>
        <dbReference type="Pfam" id="PF00082"/>
    </source>
</evidence>
<keyword evidence="2 6" id="KW-0645">Protease</keyword>
<dbReference type="PANTHER" id="PTHR43399">
    <property type="entry name" value="SUBTILISIN-RELATED"/>
    <property type="match status" value="1"/>
</dbReference>
<reference evidence="10" key="1">
    <citation type="submission" date="2023-03" db="EMBL/GenBank/DDBJ databases">
        <title>Actinorhabdospora filicis NBRC 111898.</title>
        <authorList>
            <person name="Ichikawa N."/>
            <person name="Sato H."/>
            <person name="Tonouchi N."/>
        </authorList>
    </citation>
    <scope>NUCLEOTIDE SEQUENCE</scope>
    <source>
        <strain evidence="10">NBRC 111898</strain>
    </source>
</reference>
<dbReference type="GO" id="GO:0004252">
    <property type="term" value="F:serine-type endopeptidase activity"/>
    <property type="evidence" value="ECO:0007669"/>
    <property type="project" value="UniProtKB-UniRule"/>
</dbReference>
<feature type="compositionally biased region" description="Polar residues" evidence="7">
    <location>
        <begin position="140"/>
        <end position="155"/>
    </location>
</feature>
<evidence type="ECO:0000256" key="1">
    <source>
        <dbReference type="ARBA" id="ARBA00011073"/>
    </source>
</evidence>
<dbReference type="GO" id="GO:0006508">
    <property type="term" value="P:proteolysis"/>
    <property type="evidence" value="ECO:0007669"/>
    <property type="project" value="UniProtKB-KW"/>
</dbReference>
<feature type="chain" id="PRO_5040891808" evidence="8">
    <location>
        <begin position="28"/>
        <end position="821"/>
    </location>
</feature>
<keyword evidence="3 6" id="KW-0378">Hydrolase</keyword>
<dbReference type="PANTHER" id="PTHR43399:SF4">
    <property type="entry name" value="CELL WALL-ASSOCIATED PROTEASE"/>
    <property type="match status" value="1"/>
</dbReference>
<dbReference type="InterPro" id="IPR013784">
    <property type="entry name" value="Carb-bd-like_fold"/>
</dbReference>
<dbReference type="PRINTS" id="PR00723">
    <property type="entry name" value="SUBTILISIN"/>
</dbReference>
<dbReference type="Pfam" id="PF13620">
    <property type="entry name" value="CarboxypepD_reg"/>
    <property type="match status" value="2"/>
</dbReference>
<protein>
    <submittedName>
        <fullName evidence="10">Peptidase S8</fullName>
    </submittedName>
</protein>
<feature type="active site" description="Charge relay system" evidence="5 6">
    <location>
        <position position="227"/>
    </location>
</feature>
<sequence length="821" mass="84488">MIAAASALAVLSGVIAAFTLSGAPAQAADKIEPSVRADLADDGTATFFLKLDDGADLSAAWTKPTDDARATWTFDELRHHAETTQASLKSILDARGAAYESFWIANTIKVTGDASLADALAGRPEVTGLLSERVAPLEEPTSTQDADASSAPQPGITQIGADKVWSQYGATGKGIVIANIDSGVQYDHPSLIGNYRGNKGGGNFDHAYNWYDPTGTCVTAPCDNNGHGTHTMGTMAGADGYGVAPGATWIAAKGCEARSCSDTSLLRAGQWILAPTDLAGKNPRPDLAPDIVNNSWGGGRGNTWYQKIIDSWRAAGIFPAFAAGNFGYGKCGTVDSPGDNQSAYTVGAVDATGTVANFSGLGPSSIATGKPDITAPGVDVVSTVPGSGYAKMSGTSMATPHLAGAVALLWSASPALAGDLKATAEALNNGATDKDDRRCGGDAAFNGVYGNGLLNIAKAVQDAPRGNAGVVSGTVTDKTTGKPIPMAAVTATGPQTRATATDAAGHFTLSLVAGDYTVAAKLYGYGDASARVTVTAGGTATADLPMAPAPSQKVTGIARDARGRAVPGATVELKGTPLPAVTTDATGRYTFPKVAQGAYTADLTAPEPALCYGGSTTPVTVDGDETADLNVPWRADALGWHCEDTRPDWADTRETLTLSGDEDATTVTLPFPVTVHGRTYATVNVTTNGTVNLLAPRLGDYQNVPLGDVRQPNGLLAPFWDDLTVDGRASVRTATLGQTGHRRFVIEWRDVRLSGTRDRVSFQVVLAETGGVTFQYRGLSGDAERGASATVGIEDAGGVTATQYSFELPVLRDGTAITFGK</sequence>
<evidence type="ECO:0000313" key="11">
    <source>
        <dbReference type="Proteomes" id="UP001165079"/>
    </source>
</evidence>
<dbReference type="SUPFAM" id="SSF52743">
    <property type="entry name" value="Subtilisin-like"/>
    <property type="match status" value="1"/>
</dbReference>
<keyword evidence="4 6" id="KW-0720">Serine protease</keyword>
<feature type="active site" description="Charge relay system" evidence="5 6">
    <location>
        <position position="181"/>
    </location>
</feature>
<evidence type="ECO:0000256" key="3">
    <source>
        <dbReference type="ARBA" id="ARBA00022801"/>
    </source>
</evidence>
<dbReference type="Gene3D" id="3.40.50.200">
    <property type="entry name" value="Peptidase S8/S53 domain"/>
    <property type="match status" value="1"/>
</dbReference>
<dbReference type="InterPro" id="IPR036852">
    <property type="entry name" value="Peptidase_S8/S53_dom_sf"/>
</dbReference>
<proteinExistence type="inferred from homology"/>
<dbReference type="InterPro" id="IPR015500">
    <property type="entry name" value="Peptidase_S8_subtilisin-rel"/>
</dbReference>
<dbReference type="EMBL" id="BSTX01000001">
    <property type="protein sequence ID" value="GLZ75750.1"/>
    <property type="molecule type" value="Genomic_DNA"/>
</dbReference>